<keyword evidence="3" id="KW-1185">Reference proteome</keyword>
<feature type="compositionally biased region" description="Basic residues" evidence="1">
    <location>
        <begin position="46"/>
        <end position="64"/>
    </location>
</feature>
<gene>
    <name evidence="2" type="ORF">B0T11DRAFT_294152</name>
</gene>
<evidence type="ECO:0000313" key="2">
    <source>
        <dbReference type="EMBL" id="KAH7376691.1"/>
    </source>
</evidence>
<accession>A0A8K0TW53</accession>
<proteinExistence type="predicted"/>
<reference evidence="2" key="1">
    <citation type="journal article" date="2021" name="Nat. Commun.">
        <title>Genetic determinants of endophytism in the Arabidopsis root mycobiome.</title>
        <authorList>
            <person name="Mesny F."/>
            <person name="Miyauchi S."/>
            <person name="Thiergart T."/>
            <person name="Pickel B."/>
            <person name="Atanasova L."/>
            <person name="Karlsson M."/>
            <person name="Huettel B."/>
            <person name="Barry K.W."/>
            <person name="Haridas S."/>
            <person name="Chen C."/>
            <person name="Bauer D."/>
            <person name="Andreopoulos W."/>
            <person name="Pangilinan J."/>
            <person name="LaButti K."/>
            <person name="Riley R."/>
            <person name="Lipzen A."/>
            <person name="Clum A."/>
            <person name="Drula E."/>
            <person name="Henrissat B."/>
            <person name="Kohler A."/>
            <person name="Grigoriev I.V."/>
            <person name="Martin F.M."/>
            <person name="Hacquard S."/>
        </authorList>
    </citation>
    <scope>NUCLEOTIDE SEQUENCE</scope>
    <source>
        <strain evidence="2">MPI-CAGE-AT-0016</strain>
    </source>
</reference>
<protein>
    <submittedName>
        <fullName evidence="2">Uncharacterized protein</fullName>
    </submittedName>
</protein>
<feature type="compositionally biased region" description="Polar residues" evidence="1">
    <location>
        <begin position="94"/>
        <end position="108"/>
    </location>
</feature>
<name>A0A8K0TW53_9PEZI</name>
<dbReference type="OrthoDB" id="10675053at2759"/>
<organism evidence="2 3">
    <name type="scientific">Plectosphaerella cucumerina</name>
    <dbReference type="NCBI Taxonomy" id="40658"/>
    <lineage>
        <taxon>Eukaryota</taxon>
        <taxon>Fungi</taxon>
        <taxon>Dikarya</taxon>
        <taxon>Ascomycota</taxon>
        <taxon>Pezizomycotina</taxon>
        <taxon>Sordariomycetes</taxon>
        <taxon>Hypocreomycetidae</taxon>
        <taxon>Glomerellales</taxon>
        <taxon>Plectosphaerellaceae</taxon>
        <taxon>Plectosphaerella</taxon>
    </lineage>
</organism>
<sequence>MSGCSQPWVLGVVDAGAFFSYGTKKSSTDTPSRESQYSVTSNSNKKQPKKKKKTTTKRTKKTKTITHLDRDETSWRSHHTYDKMPKTAEEDQTPKATPSRQPIGSTIPDSEDEDESFVLARLSRVSLTPRASRFKDVENDGEDSLPTVPRHFISSPDKPHPPSRPDNPSPGPIDSRKLRGLVWWSFDPISMPGWPRPAPPAPSGAATRISTPKDEQPRPDFVPPKISASTPLQPIQRSRRPLHSVPKVEEALKTMVIKKFVPAPCLWRPAGQRGELMNILLKSHCKDGMVRLALCNVAAEAKKKGVFKGIPWCQTRLSSLFN</sequence>
<feature type="region of interest" description="Disordered" evidence="1">
    <location>
        <begin position="20"/>
        <end position="175"/>
    </location>
</feature>
<evidence type="ECO:0000256" key="1">
    <source>
        <dbReference type="SAM" id="MobiDB-lite"/>
    </source>
</evidence>
<evidence type="ECO:0000313" key="3">
    <source>
        <dbReference type="Proteomes" id="UP000813385"/>
    </source>
</evidence>
<feature type="compositionally biased region" description="Polar residues" evidence="1">
    <location>
        <begin position="227"/>
        <end position="236"/>
    </location>
</feature>
<feature type="compositionally biased region" description="Polar residues" evidence="1">
    <location>
        <begin position="23"/>
        <end position="44"/>
    </location>
</feature>
<dbReference type="EMBL" id="JAGPXD010000001">
    <property type="protein sequence ID" value="KAH7376691.1"/>
    <property type="molecule type" value="Genomic_DNA"/>
</dbReference>
<feature type="compositionally biased region" description="Basic and acidic residues" evidence="1">
    <location>
        <begin position="66"/>
        <end position="93"/>
    </location>
</feature>
<feature type="region of interest" description="Disordered" evidence="1">
    <location>
        <begin position="194"/>
        <end position="242"/>
    </location>
</feature>
<feature type="compositionally biased region" description="Pro residues" evidence="1">
    <location>
        <begin position="162"/>
        <end position="171"/>
    </location>
</feature>
<comment type="caution">
    <text evidence="2">The sequence shown here is derived from an EMBL/GenBank/DDBJ whole genome shotgun (WGS) entry which is preliminary data.</text>
</comment>
<dbReference type="Proteomes" id="UP000813385">
    <property type="component" value="Unassembled WGS sequence"/>
</dbReference>
<dbReference type="AlphaFoldDB" id="A0A8K0TW53"/>